<dbReference type="Pfam" id="PF08666">
    <property type="entry name" value="SAF"/>
    <property type="match status" value="1"/>
</dbReference>
<feature type="domain" description="SAF" evidence="3">
    <location>
        <begin position="13"/>
        <end position="84"/>
    </location>
</feature>
<keyword evidence="5" id="KW-1185">Reference proteome</keyword>
<dbReference type="InterPro" id="IPR007392">
    <property type="entry name" value="GD_AH_second"/>
</dbReference>
<dbReference type="GO" id="GO:0016787">
    <property type="term" value="F:hydrolase activity"/>
    <property type="evidence" value="ECO:0007669"/>
    <property type="project" value="UniProtKB-KW"/>
</dbReference>
<dbReference type="Proteomes" id="UP001596091">
    <property type="component" value="Unassembled WGS sequence"/>
</dbReference>
<dbReference type="Gene3D" id="2.30.130.110">
    <property type="match status" value="1"/>
</dbReference>
<dbReference type="Pfam" id="PF20629">
    <property type="entry name" value="GD_AH_C"/>
    <property type="match status" value="1"/>
</dbReference>
<sequence length="546" mass="58164">MTAPKAIQLDHRDNVLVALADLPAGSTVSVTGTKYSVTEAIPAKQKFAIHDFPAGAEVIMYGVIVGRVRHAIPRGGLLTTANVTHEAAGFHSRDTRAAWRPPDVARWTSRTFDGYHRSDGQVGTRNYWIVLPMVFCENRNVKALQEAFEEELGYGRPTQYRDQVRALLSELHGNGSSSQSSAGPSTATYAPVFKNIDGIKFITHQGGCGGTREDSGALCGLLAGYIHHPNVAGATVLSLGCQHAQVADMLDELKKRDPALSKPVLVFDQQKSGKESEMLAEAIRATFQGLVEANKIERKPAPLSKLTVGLKCGGSDGFSGISANPALGYVSDMLAVLGGSTLLSEFPELCGVEQSLINRCVDDVTADRFIQLMRSYEARAKAVHSGFEMNPSPGNIRDGLLTDAMKSAGAARKGGTSPVNDVLDYPEYVRKPGLTLQCTPGNDVECVTGQVGAGATVVLFTTGLGTPTGNPIAPVIKLATNTKLAERMPDIIDIDTGPIIEGTSSIPSMADQILELIVSIASGKTHTKAEGLRQDDFIPWKRGVSL</sequence>
<dbReference type="PANTHER" id="PTHR30536">
    <property type="entry name" value="ALTRONATE/GALACTARATE DEHYDRATASE"/>
    <property type="match status" value="1"/>
</dbReference>
<comment type="similarity">
    <text evidence="1">Belongs to the UxaA family.</text>
</comment>
<dbReference type="Pfam" id="PF04295">
    <property type="entry name" value="GD_AH_second"/>
    <property type="match status" value="1"/>
</dbReference>
<evidence type="ECO:0000256" key="2">
    <source>
        <dbReference type="ARBA" id="ARBA00023239"/>
    </source>
</evidence>
<protein>
    <submittedName>
        <fullName evidence="4">UxaA family hydrolase</fullName>
    </submittedName>
</protein>
<reference evidence="5" key="1">
    <citation type="journal article" date="2019" name="Int. J. Syst. Evol. Microbiol.">
        <title>The Global Catalogue of Microorganisms (GCM) 10K type strain sequencing project: providing services to taxonomists for standard genome sequencing and annotation.</title>
        <authorList>
            <consortium name="The Broad Institute Genomics Platform"/>
            <consortium name="The Broad Institute Genome Sequencing Center for Infectious Disease"/>
            <person name="Wu L."/>
            <person name="Ma J."/>
        </authorList>
    </citation>
    <scope>NUCLEOTIDE SEQUENCE [LARGE SCALE GENOMIC DNA]</scope>
    <source>
        <strain evidence="5">JCM 4087</strain>
    </source>
</reference>
<dbReference type="EMBL" id="JBHSPH010000002">
    <property type="protein sequence ID" value="MFC5862431.1"/>
    <property type="molecule type" value="Genomic_DNA"/>
</dbReference>
<comment type="caution">
    <text evidence="4">The sequence shown here is derived from an EMBL/GenBank/DDBJ whole genome shotgun (WGS) entry which is preliminary data.</text>
</comment>
<evidence type="ECO:0000313" key="5">
    <source>
        <dbReference type="Proteomes" id="UP001596091"/>
    </source>
</evidence>
<proteinExistence type="inferred from homology"/>
<keyword evidence="2" id="KW-0456">Lyase</keyword>
<dbReference type="InterPro" id="IPR052172">
    <property type="entry name" value="UxaA_altronate/galactarate_dh"/>
</dbReference>
<name>A0ABW1EDT1_9BACT</name>
<dbReference type="InterPro" id="IPR048332">
    <property type="entry name" value="GD_AH_C"/>
</dbReference>
<dbReference type="PANTHER" id="PTHR30536:SF5">
    <property type="entry name" value="ALTRONATE DEHYDRATASE"/>
    <property type="match status" value="1"/>
</dbReference>
<evidence type="ECO:0000313" key="4">
    <source>
        <dbReference type="EMBL" id="MFC5862431.1"/>
    </source>
</evidence>
<keyword evidence="4" id="KW-0378">Hydrolase</keyword>
<dbReference type="InterPro" id="IPR013974">
    <property type="entry name" value="SAF"/>
</dbReference>
<gene>
    <name evidence="4" type="ORF">ACFPT7_09040</name>
</gene>
<dbReference type="InterPro" id="IPR044144">
    <property type="entry name" value="SAF_UxaA/GarD"/>
</dbReference>
<dbReference type="SMART" id="SM00858">
    <property type="entry name" value="SAF"/>
    <property type="match status" value="1"/>
</dbReference>
<dbReference type="CDD" id="cd11613">
    <property type="entry name" value="SAF_AH_GD"/>
    <property type="match status" value="1"/>
</dbReference>
<dbReference type="RefSeq" id="WP_263335684.1">
    <property type="nucleotide sequence ID" value="NZ_JAGSYH010000003.1"/>
</dbReference>
<accession>A0ABW1EDT1</accession>
<organism evidence="4 5">
    <name type="scientific">Acidicapsa dinghuensis</name>
    <dbReference type="NCBI Taxonomy" id="2218256"/>
    <lineage>
        <taxon>Bacteria</taxon>
        <taxon>Pseudomonadati</taxon>
        <taxon>Acidobacteriota</taxon>
        <taxon>Terriglobia</taxon>
        <taxon>Terriglobales</taxon>
        <taxon>Acidobacteriaceae</taxon>
        <taxon>Acidicapsa</taxon>
    </lineage>
</organism>
<evidence type="ECO:0000259" key="3">
    <source>
        <dbReference type="SMART" id="SM00858"/>
    </source>
</evidence>
<evidence type="ECO:0000256" key="1">
    <source>
        <dbReference type="ARBA" id="ARBA00010986"/>
    </source>
</evidence>